<dbReference type="SUPFAM" id="SSF51735">
    <property type="entry name" value="NAD(P)-binding Rossmann-fold domains"/>
    <property type="match status" value="1"/>
</dbReference>
<dbReference type="EMBL" id="CAJNOQ010009011">
    <property type="protein sequence ID" value="CAF1212944.1"/>
    <property type="molecule type" value="Genomic_DNA"/>
</dbReference>
<dbReference type="PANTHER" id="PTHR42813:SF1">
    <property type="entry name" value="DEHYDROGENASE, PUTATIVE (AFU_ORTHOLOGUE AFUA_5G03930)-RELATED"/>
    <property type="match status" value="1"/>
</dbReference>
<evidence type="ECO:0000313" key="5">
    <source>
        <dbReference type="EMBL" id="CAF1212944.1"/>
    </source>
</evidence>
<keyword evidence="2" id="KW-0479">Metal-binding</keyword>
<reference evidence="5" key="1">
    <citation type="submission" date="2021-02" db="EMBL/GenBank/DDBJ databases">
        <authorList>
            <person name="Nowell W R."/>
        </authorList>
    </citation>
    <scope>NUCLEOTIDE SEQUENCE</scope>
</reference>
<dbReference type="EMBL" id="CAJOBC010009011">
    <property type="protein sequence ID" value="CAF3976831.1"/>
    <property type="molecule type" value="Genomic_DNA"/>
</dbReference>
<dbReference type="Proteomes" id="UP000677228">
    <property type="component" value="Unassembled WGS sequence"/>
</dbReference>
<evidence type="ECO:0000313" key="7">
    <source>
        <dbReference type="EMBL" id="CAF3995623.1"/>
    </source>
</evidence>
<keyword evidence="8" id="KW-1185">Reference proteome</keyword>
<evidence type="ECO:0000313" key="4">
    <source>
        <dbReference type="EMBL" id="CAF1184493.1"/>
    </source>
</evidence>
<organism evidence="5 8">
    <name type="scientific">Didymodactylos carnosus</name>
    <dbReference type="NCBI Taxonomy" id="1234261"/>
    <lineage>
        <taxon>Eukaryota</taxon>
        <taxon>Metazoa</taxon>
        <taxon>Spiralia</taxon>
        <taxon>Gnathifera</taxon>
        <taxon>Rotifera</taxon>
        <taxon>Eurotatoria</taxon>
        <taxon>Bdelloidea</taxon>
        <taxon>Philodinida</taxon>
        <taxon>Philodinidae</taxon>
        <taxon>Didymodactylos</taxon>
    </lineage>
</organism>
<dbReference type="InterPro" id="IPR036291">
    <property type="entry name" value="NAD(P)-bd_dom_sf"/>
</dbReference>
<comment type="caution">
    <text evidence="5">The sequence shown here is derived from an EMBL/GenBank/DDBJ whole genome shotgun (WGS) entry which is preliminary data.</text>
</comment>
<dbReference type="Proteomes" id="UP000682733">
    <property type="component" value="Unassembled WGS sequence"/>
</dbReference>
<keyword evidence="3" id="KW-0862">Zinc</keyword>
<evidence type="ECO:0000256" key="3">
    <source>
        <dbReference type="ARBA" id="ARBA00022833"/>
    </source>
</evidence>
<dbReference type="GO" id="GO:0046872">
    <property type="term" value="F:metal ion binding"/>
    <property type="evidence" value="ECO:0007669"/>
    <property type="project" value="UniProtKB-KW"/>
</dbReference>
<sequence length="185" mass="20301">MWYCSDSLAGCSSFIGGCQAEYVRVPFADVNTLKISTDIEDEKVLFLSDIVCSSWHATAVGNVEDGKTVAVWGCGGPDICIVAIDFQFVKGRSDALKRAVQLETDIPEILREALENGADAYKLLDENPNHVIKLLLKTNRAQWLSSSTRLSAVNALYHKIVYENLIGESADTFKCKLCAANTKAY</sequence>
<name>A0A814X906_9BILA</name>
<dbReference type="EMBL" id="CAJNOK010013439">
    <property type="protein sequence ID" value="CAF1184493.1"/>
    <property type="molecule type" value="Genomic_DNA"/>
</dbReference>
<dbReference type="OrthoDB" id="3941538at2759"/>
<evidence type="ECO:0000256" key="2">
    <source>
        <dbReference type="ARBA" id="ARBA00022723"/>
    </source>
</evidence>
<gene>
    <name evidence="5" type="ORF">GPM918_LOCUS24305</name>
    <name evidence="4" type="ORF">OVA965_LOCUS23227</name>
    <name evidence="6" type="ORF">SRO942_LOCUS24301</name>
    <name evidence="7" type="ORF">TMI583_LOCUS23943</name>
</gene>
<protein>
    <submittedName>
        <fullName evidence="5">Uncharacterized protein</fullName>
    </submittedName>
</protein>
<dbReference type="PANTHER" id="PTHR42813">
    <property type="entry name" value="ZINC-TYPE ALCOHOL DEHYDROGENASE-LIKE"/>
    <property type="match status" value="1"/>
</dbReference>
<evidence type="ECO:0000313" key="8">
    <source>
        <dbReference type="Proteomes" id="UP000663829"/>
    </source>
</evidence>
<dbReference type="Proteomes" id="UP000681722">
    <property type="component" value="Unassembled WGS sequence"/>
</dbReference>
<dbReference type="Gene3D" id="3.90.180.10">
    <property type="entry name" value="Medium-chain alcohol dehydrogenases, catalytic domain"/>
    <property type="match status" value="1"/>
</dbReference>
<accession>A0A814X906</accession>
<proteinExistence type="predicted"/>
<dbReference type="EMBL" id="CAJOBA010034966">
    <property type="protein sequence ID" value="CAF3995623.1"/>
    <property type="molecule type" value="Genomic_DNA"/>
</dbReference>
<dbReference type="Proteomes" id="UP000663829">
    <property type="component" value="Unassembled WGS sequence"/>
</dbReference>
<evidence type="ECO:0000256" key="1">
    <source>
        <dbReference type="ARBA" id="ARBA00001947"/>
    </source>
</evidence>
<comment type="cofactor">
    <cofactor evidence="1">
        <name>Zn(2+)</name>
        <dbReference type="ChEBI" id="CHEBI:29105"/>
    </cofactor>
</comment>
<evidence type="ECO:0000313" key="6">
    <source>
        <dbReference type="EMBL" id="CAF3976831.1"/>
    </source>
</evidence>
<dbReference type="AlphaFoldDB" id="A0A814X906"/>